<gene>
    <name evidence="2" type="ORF">CYJ73_20990</name>
</gene>
<sequence>MENTVKLMTRAGLAAITAAAGVAVATGVAAPAQAYPSGDPSATGCANGASTIWKNTYLGAGTVEVRYSPGCGTNWVRVSGATNRQSEAGIYSSYSGWQWSPSYSKSPSQYWTPMVYAPGSTCVTFRVKMQNGNGIGITDTGNKQLC</sequence>
<proteinExistence type="predicted"/>
<organism evidence="2 3">
    <name type="scientific">Gordonia terrae</name>
    <dbReference type="NCBI Taxonomy" id="2055"/>
    <lineage>
        <taxon>Bacteria</taxon>
        <taxon>Bacillati</taxon>
        <taxon>Actinomycetota</taxon>
        <taxon>Actinomycetes</taxon>
        <taxon>Mycobacteriales</taxon>
        <taxon>Gordoniaceae</taxon>
        <taxon>Gordonia</taxon>
    </lineage>
</organism>
<dbReference type="InterPro" id="IPR021224">
    <property type="entry name" value="DUF2690"/>
</dbReference>
<feature type="signal peptide" evidence="1">
    <location>
        <begin position="1"/>
        <end position="34"/>
    </location>
</feature>
<evidence type="ECO:0000313" key="2">
    <source>
        <dbReference type="EMBL" id="PKZ63544.1"/>
    </source>
</evidence>
<accession>A0A2I1R343</accession>
<evidence type="ECO:0008006" key="4">
    <source>
        <dbReference type="Google" id="ProtNLM"/>
    </source>
</evidence>
<dbReference type="Proteomes" id="UP000234662">
    <property type="component" value="Unassembled WGS sequence"/>
</dbReference>
<dbReference type="EMBL" id="PKJC01000023">
    <property type="protein sequence ID" value="PKZ63544.1"/>
    <property type="molecule type" value="Genomic_DNA"/>
</dbReference>
<dbReference type="AlphaFoldDB" id="A0A2I1R343"/>
<comment type="caution">
    <text evidence="2">The sequence shown here is derived from an EMBL/GenBank/DDBJ whole genome shotgun (WGS) entry which is preliminary data.</text>
</comment>
<name>A0A2I1R343_9ACTN</name>
<feature type="chain" id="PRO_5014176616" description="DUF2690 domain-containing protein" evidence="1">
    <location>
        <begin position="35"/>
        <end position="146"/>
    </location>
</feature>
<protein>
    <recommendedName>
        <fullName evidence="4">DUF2690 domain-containing protein</fullName>
    </recommendedName>
</protein>
<dbReference type="Pfam" id="PF10901">
    <property type="entry name" value="DUF2690"/>
    <property type="match status" value="1"/>
</dbReference>
<evidence type="ECO:0000256" key="1">
    <source>
        <dbReference type="SAM" id="SignalP"/>
    </source>
</evidence>
<evidence type="ECO:0000313" key="3">
    <source>
        <dbReference type="Proteomes" id="UP000234662"/>
    </source>
</evidence>
<reference evidence="2 3" key="1">
    <citation type="submission" date="2017-12" db="EMBL/GenBank/DDBJ databases">
        <title>Phylogenetic diversity of female urinary microbiome.</title>
        <authorList>
            <person name="Thomas-White K."/>
            <person name="Wolfe A.J."/>
        </authorList>
    </citation>
    <scope>NUCLEOTIDE SEQUENCE [LARGE SCALE GENOMIC DNA]</scope>
    <source>
        <strain evidence="2 3">UMB0777</strain>
    </source>
</reference>
<keyword evidence="1" id="KW-0732">Signal</keyword>